<dbReference type="InterPro" id="IPR018306">
    <property type="entry name" value="Phage_T5_Orf172_DNA-bd"/>
</dbReference>
<sequence>MSNSAMPGIVKVGFTLGKPEERAKELKSTGVPLPFKVEFAKFILNPEEKEKALHKILAIYGERINDQREFFRYDKDRVREFFDLLEGEYYEDGFLQPNKVKNPHKIYVVEKDE</sequence>
<organism evidence="2">
    <name type="scientific">viral metagenome</name>
    <dbReference type="NCBI Taxonomy" id="1070528"/>
    <lineage>
        <taxon>unclassified sequences</taxon>
        <taxon>metagenomes</taxon>
        <taxon>organismal metagenomes</taxon>
    </lineage>
</organism>
<dbReference type="Pfam" id="PF10544">
    <property type="entry name" value="T5orf172"/>
    <property type="match status" value="1"/>
</dbReference>
<dbReference type="SMART" id="SM00974">
    <property type="entry name" value="T5orf172"/>
    <property type="match status" value="1"/>
</dbReference>
<evidence type="ECO:0000259" key="1">
    <source>
        <dbReference type="SMART" id="SM00974"/>
    </source>
</evidence>
<proteinExistence type="predicted"/>
<evidence type="ECO:0000313" key="2">
    <source>
        <dbReference type="EMBL" id="QHS91719.1"/>
    </source>
</evidence>
<protein>
    <recommendedName>
        <fullName evidence="1">Bacteriophage T5 Orf172 DNA-binding domain-containing protein</fullName>
    </recommendedName>
</protein>
<dbReference type="AlphaFoldDB" id="A0A6C0BJI3"/>
<reference evidence="2" key="1">
    <citation type="journal article" date="2020" name="Nature">
        <title>Giant virus diversity and host interactions through global metagenomics.</title>
        <authorList>
            <person name="Schulz F."/>
            <person name="Roux S."/>
            <person name="Paez-Espino D."/>
            <person name="Jungbluth S."/>
            <person name="Walsh D.A."/>
            <person name="Denef V.J."/>
            <person name="McMahon K.D."/>
            <person name="Konstantinidis K.T."/>
            <person name="Eloe-Fadrosh E.A."/>
            <person name="Kyrpides N.C."/>
            <person name="Woyke T."/>
        </authorList>
    </citation>
    <scope>NUCLEOTIDE SEQUENCE</scope>
    <source>
        <strain evidence="2">GVMAG-M-3300013006-15</strain>
    </source>
</reference>
<dbReference type="EMBL" id="MN739163">
    <property type="protein sequence ID" value="QHS91719.1"/>
    <property type="molecule type" value="Genomic_DNA"/>
</dbReference>
<accession>A0A6C0BJI3</accession>
<feature type="domain" description="Bacteriophage T5 Orf172 DNA-binding" evidence="1">
    <location>
        <begin position="4"/>
        <end position="85"/>
    </location>
</feature>
<name>A0A6C0BJI3_9ZZZZ</name>